<feature type="repeat" description="TPR" evidence="17">
    <location>
        <begin position="351"/>
        <end position="384"/>
    </location>
</feature>
<proteinExistence type="inferred from homology"/>
<dbReference type="InterPro" id="IPR019734">
    <property type="entry name" value="TPR_rpt"/>
</dbReference>
<feature type="repeat" description="TPR" evidence="17">
    <location>
        <begin position="498"/>
        <end position="531"/>
    </location>
</feature>
<dbReference type="EMBL" id="CAIIXF020000001">
    <property type="protein sequence ID" value="CAH1774268.1"/>
    <property type="molecule type" value="Genomic_DNA"/>
</dbReference>
<evidence type="ECO:0000256" key="14">
    <source>
        <dbReference type="ARBA" id="ARBA00032505"/>
    </source>
</evidence>
<evidence type="ECO:0000256" key="9">
    <source>
        <dbReference type="ARBA" id="ARBA00022803"/>
    </source>
</evidence>
<dbReference type="GO" id="GO:0005829">
    <property type="term" value="C:cytosol"/>
    <property type="evidence" value="ECO:0007669"/>
    <property type="project" value="UniProtKB-SubCell"/>
</dbReference>
<evidence type="ECO:0000256" key="16">
    <source>
        <dbReference type="ARBA" id="ARBA00046106"/>
    </source>
</evidence>
<dbReference type="InterPro" id="IPR024111">
    <property type="entry name" value="PEX5/PEX5L"/>
</dbReference>
<sequence>MAMRDLVDAECGGSNALMKVTSHFTQDRARRQEGLRQVRRAHGPASVPFTEASEHELVNEFLADQRQHAMPQTFRMGELLQEMQEIDKARMRPLPQRAPGVAELARTENWAQEYLDSEQLADEWTRDFQAHPPALPTSPEVISGSDSKWAQEYLEQSEQNTWAQEYEKDLLDDTKWVDEYKTDNELSRTANDLLGSVDDPKFSNSEFMKFIKKIGDGDITIKDNQVIDTPNASKWADDFTSQQSQKGGSLADKWADEFQQKQRDVPNDAQFWDNLQTEWDDMARESGGDHPWLSDYQSTMDIYKDYKFEEENPLREHPDPFKEGLERLQRGDIPNAVLLFEAAVQKDNTHSEAWQYLGTTQADNENEPAAIAALRKCLEIDSKNLTALMALSVSYTNESLQSKACETLKLWLANNPVYAHIVPGGATAAQEPIVSSFVTSSVHNEVQDLYIKAARMSPEGTIDPDVQSGLGVLFNLSGEYDKAVDCFNAALQVRPNDPLLWNKLGATLANGNRSEEAVDAYHRALEVAPGYIRTRYNLGIACINLGAHSQAVEHFLSALNMQRESKGPLGETSVMSDNVWSTMRMAISVLGRADLYKACDNRDLDAINREFNT</sequence>
<dbReference type="InterPro" id="IPR011990">
    <property type="entry name" value="TPR-like_helical_dom_sf"/>
</dbReference>
<evidence type="ECO:0000256" key="13">
    <source>
        <dbReference type="ARBA" id="ARBA00030232"/>
    </source>
</evidence>
<organism evidence="18 19">
    <name type="scientific">Owenia fusiformis</name>
    <name type="common">Polychaete worm</name>
    <dbReference type="NCBI Taxonomy" id="6347"/>
    <lineage>
        <taxon>Eukaryota</taxon>
        <taxon>Metazoa</taxon>
        <taxon>Spiralia</taxon>
        <taxon>Lophotrochozoa</taxon>
        <taxon>Annelida</taxon>
        <taxon>Polychaeta</taxon>
        <taxon>Sedentaria</taxon>
        <taxon>Canalipalpata</taxon>
        <taxon>Sabellida</taxon>
        <taxon>Oweniida</taxon>
        <taxon>Oweniidae</taxon>
        <taxon>Owenia</taxon>
    </lineage>
</organism>
<keyword evidence="7" id="KW-1017">Isopeptide bond</keyword>
<comment type="subcellular location">
    <subcellularLocation>
        <location evidence="2">Cytoplasm</location>
        <location evidence="2">Cytosol</location>
    </subcellularLocation>
    <subcellularLocation>
        <location evidence="1">Peroxisome matrix</location>
    </subcellularLocation>
</comment>
<evidence type="ECO:0000256" key="2">
    <source>
        <dbReference type="ARBA" id="ARBA00004514"/>
    </source>
</evidence>
<evidence type="ECO:0000256" key="15">
    <source>
        <dbReference type="ARBA" id="ARBA00046072"/>
    </source>
</evidence>
<keyword evidence="10" id="KW-0832">Ubl conjugation</keyword>
<dbReference type="FunFam" id="1.25.40.10:FF:000034">
    <property type="entry name" value="Peroxisomal biogenesis factor 5 isoform 1"/>
    <property type="match status" value="1"/>
</dbReference>
<dbReference type="PROSITE" id="PS50005">
    <property type="entry name" value="TPR"/>
    <property type="match status" value="3"/>
</dbReference>
<dbReference type="GO" id="GO:0005782">
    <property type="term" value="C:peroxisomal matrix"/>
    <property type="evidence" value="ECO:0007669"/>
    <property type="project" value="UniProtKB-SubCell"/>
</dbReference>
<accession>A0A8S4N0F3</accession>
<evidence type="ECO:0000256" key="1">
    <source>
        <dbReference type="ARBA" id="ARBA00004253"/>
    </source>
</evidence>
<dbReference type="Proteomes" id="UP000749559">
    <property type="component" value="Unassembled WGS sequence"/>
</dbReference>
<dbReference type="Gene3D" id="1.25.40.10">
    <property type="entry name" value="Tetratricopeptide repeat domain"/>
    <property type="match status" value="1"/>
</dbReference>
<evidence type="ECO:0000256" key="3">
    <source>
        <dbReference type="ARBA" id="ARBA00005348"/>
    </source>
</evidence>
<evidence type="ECO:0000256" key="10">
    <source>
        <dbReference type="ARBA" id="ARBA00022843"/>
    </source>
</evidence>
<evidence type="ECO:0000256" key="6">
    <source>
        <dbReference type="ARBA" id="ARBA00022490"/>
    </source>
</evidence>
<keyword evidence="5" id="KW-0813">Transport</keyword>
<name>A0A8S4N0F3_OWEFU</name>
<feature type="repeat" description="TPR" evidence="17">
    <location>
        <begin position="464"/>
        <end position="497"/>
    </location>
</feature>
<keyword evidence="9 17" id="KW-0802">TPR repeat</keyword>
<dbReference type="Pfam" id="PF13432">
    <property type="entry name" value="TPR_16"/>
    <property type="match status" value="1"/>
</dbReference>
<evidence type="ECO:0000256" key="17">
    <source>
        <dbReference type="PROSITE-ProRule" id="PRU00339"/>
    </source>
</evidence>
<keyword evidence="6" id="KW-0963">Cytoplasm</keyword>
<comment type="function">
    <text evidence="16">Receptor that mediates peroxisomal import of proteins containing a C-terminal PTS1-type tripeptide peroxisomal targeting signal (SKL-type). Binds to cargo proteins containing a PTS1 peroxisomal targeting signal in the cytosol, and translocates them into the peroxisome matrix by passing through the PEX13-PEX14 docking complex along with cargo proteins. PEX5 receptor is then retrotranslocated into the cytosol, leading to release of bound cargo in the peroxisome matrix, and reset for a subsequent peroxisome import cycle.</text>
</comment>
<dbReference type="SUPFAM" id="SSF48452">
    <property type="entry name" value="TPR-like"/>
    <property type="match status" value="1"/>
</dbReference>
<evidence type="ECO:0000256" key="12">
    <source>
        <dbReference type="ARBA" id="ARBA00023140"/>
    </source>
</evidence>
<evidence type="ECO:0000256" key="8">
    <source>
        <dbReference type="ARBA" id="ARBA00022737"/>
    </source>
</evidence>
<dbReference type="PANTHER" id="PTHR10130">
    <property type="entry name" value="PEROXISOMAL TARGETING SIGNAL 1 RECEPTOR PEX5"/>
    <property type="match status" value="1"/>
</dbReference>
<gene>
    <name evidence="18" type="ORF">OFUS_LOCUS1765</name>
</gene>
<dbReference type="PANTHER" id="PTHR10130:SF0">
    <property type="entry name" value="GH08708P"/>
    <property type="match status" value="1"/>
</dbReference>
<reference evidence="18" key="1">
    <citation type="submission" date="2022-03" db="EMBL/GenBank/DDBJ databases">
        <authorList>
            <person name="Martin C."/>
        </authorList>
    </citation>
    <scope>NUCLEOTIDE SEQUENCE</scope>
</reference>
<comment type="function">
    <text evidence="15">In addition to promoting peroxisomal translocation of proteins containing a PTS1 peroxisomal targeting signal, mediates peroxisomal import of proteins containing a C-terminal PTS2-type peroxisomal targeting signal via its interaction with PEX7. Interaction with PEX7 only takes place when PEX7 is associated with cargo proteins containing a PTS2 peroxisomal targeting signal. PEX7 along with PTS2-containing cargo proteins are then translocated through the PEX13-PEX14 docking complex together with PEX5.</text>
</comment>
<dbReference type="SMART" id="SM00028">
    <property type="entry name" value="TPR"/>
    <property type="match status" value="4"/>
</dbReference>
<comment type="caution">
    <text evidence="18">The sequence shown here is derived from an EMBL/GenBank/DDBJ whole genome shotgun (WGS) entry which is preliminary data.</text>
</comment>
<keyword evidence="12" id="KW-0576">Peroxisome</keyword>
<evidence type="ECO:0000313" key="19">
    <source>
        <dbReference type="Proteomes" id="UP000749559"/>
    </source>
</evidence>
<evidence type="ECO:0000256" key="4">
    <source>
        <dbReference type="ARBA" id="ARBA00018416"/>
    </source>
</evidence>
<evidence type="ECO:0000256" key="7">
    <source>
        <dbReference type="ARBA" id="ARBA00022499"/>
    </source>
</evidence>
<comment type="similarity">
    <text evidence="3">Belongs to the peroxisomal targeting signal receptor family.</text>
</comment>
<dbReference type="AlphaFoldDB" id="A0A8S4N0F3"/>
<dbReference type="Gene3D" id="6.10.280.230">
    <property type="match status" value="1"/>
</dbReference>
<dbReference type="GO" id="GO:0016560">
    <property type="term" value="P:protein import into peroxisome matrix, docking"/>
    <property type="evidence" value="ECO:0007669"/>
    <property type="project" value="TreeGrafter"/>
</dbReference>
<keyword evidence="8" id="KW-0677">Repeat</keyword>
<dbReference type="OrthoDB" id="10006023at2759"/>
<dbReference type="Pfam" id="PF13414">
    <property type="entry name" value="TPR_11"/>
    <property type="match status" value="1"/>
</dbReference>
<evidence type="ECO:0000256" key="5">
    <source>
        <dbReference type="ARBA" id="ARBA00022448"/>
    </source>
</evidence>
<protein>
    <recommendedName>
        <fullName evidence="4">Peroxisomal targeting signal 1 receptor</fullName>
    </recommendedName>
    <alternativeName>
        <fullName evidence="13">PTS1-BP</fullName>
    </alternativeName>
    <alternativeName>
        <fullName evidence="14">Peroxin-5</fullName>
    </alternativeName>
</protein>
<dbReference type="GO" id="GO:0005778">
    <property type="term" value="C:peroxisomal membrane"/>
    <property type="evidence" value="ECO:0007669"/>
    <property type="project" value="TreeGrafter"/>
</dbReference>
<keyword evidence="19" id="KW-1185">Reference proteome</keyword>
<evidence type="ECO:0000256" key="11">
    <source>
        <dbReference type="ARBA" id="ARBA00022927"/>
    </source>
</evidence>
<keyword evidence="11" id="KW-0653">Protein transport</keyword>
<evidence type="ECO:0000313" key="18">
    <source>
        <dbReference type="EMBL" id="CAH1774268.1"/>
    </source>
</evidence>
<dbReference type="GO" id="GO:0005052">
    <property type="term" value="F:peroxisome matrix targeting signal-1 binding"/>
    <property type="evidence" value="ECO:0007669"/>
    <property type="project" value="TreeGrafter"/>
</dbReference>